<keyword evidence="1" id="KW-1133">Transmembrane helix</keyword>
<reference evidence="2 4" key="2">
    <citation type="submission" date="2022-05" db="EMBL/GenBank/DDBJ databases">
        <title>Chromosome-level reference genomes for two strains of Caenorhabditis briggsae: an improved platform for comparative genomics.</title>
        <authorList>
            <person name="Stevens L."/>
            <person name="Andersen E.C."/>
        </authorList>
    </citation>
    <scope>NUCLEOTIDE SEQUENCE [LARGE SCALE GENOMIC DNA]</scope>
    <source>
        <strain evidence="2">QX1410_ONT</strain>
        <tissue evidence="2">Whole-organism</tissue>
    </source>
</reference>
<protein>
    <submittedName>
        <fullName evidence="3">Uncharacterized protein</fullName>
    </submittedName>
</protein>
<feature type="transmembrane region" description="Helical" evidence="1">
    <location>
        <begin position="105"/>
        <end position="127"/>
    </location>
</feature>
<evidence type="ECO:0000313" key="4">
    <source>
        <dbReference type="Proteomes" id="UP000827892"/>
    </source>
</evidence>
<keyword evidence="1" id="KW-0472">Membrane</keyword>
<gene>
    <name evidence="2" type="ORF">L3Y34_015588</name>
    <name evidence="3" type="ORF">L5515_001666</name>
</gene>
<feature type="transmembrane region" description="Helical" evidence="1">
    <location>
        <begin position="139"/>
        <end position="157"/>
    </location>
</feature>
<dbReference type="EMBL" id="CP092620">
    <property type="protein sequence ID" value="UMM13327.1"/>
    <property type="molecule type" value="Genomic_DNA"/>
</dbReference>
<evidence type="ECO:0000313" key="3">
    <source>
        <dbReference type="EMBL" id="UMM13327.1"/>
    </source>
</evidence>
<dbReference type="Proteomes" id="UP000827892">
    <property type="component" value="Chromosome I"/>
</dbReference>
<proteinExistence type="predicted"/>
<dbReference type="Proteomes" id="UP000829354">
    <property type="component" value="Chromosome I"/>
</dbReference>
<evidence type="ECO:0000313" key="5">
    <source>
        <dbReference type="Proteomes" id="UP000829354"/>
    </source>
</evidence>
<evidence type="ECO:0000256" key="1">
    <source>
        <dbReference type="SAM" id="Phobius"/>
    </source>
</evidence>
<feature type="transmembrane region" description="Helical" evidence="1">
    <location>
        <begin position="52"/>
        <end position="72"/>
    </location>
</feature>
<organism evidence="3 5">
    <name type="scientific">Caenorhabditis briggsae</name>
    <dbReference type="NCBI Taxonomy" id="6238"/>
    <lineage>
        <taxon>Eukaryota</taxon>
        <taxon>Metazoa</taxon>
        <taxon>Ecdysozoa</taxon>
        <taxon>Nematoda</taxon>
        <taxon>Chromadorea</taxon>
        <taxon>Rhabditida</taxon>
        <taxon>Rhabditina</taxon>
        <taxon>Rhabditomorpha</taxon>
        <taxon>Rhabditoidea</taxon>
        <taxon>Rhabditidae</taxon>
        <taxon>Peloderinae</taxon>
        <taxon>Caenorhabditis</taxon>
    </lineage>
</organism>
<feature type="transmembrane region" description="Helical" evidence="1">
    <location>
        <begin position="169"/>
        <end position="188"/>
    </location>
</feature>
<dbReference type="EMBL" id="CP090891">
    <property type="protein sequence ID" value="ULU12380.1"/>
    <property type="molecule type" value="Genomic_DNA"/>
</dbReference>
<evidence type="ECO:0000313" key="2">
    <source>
        <dbReference type="EMBL" id="ULU12380.1"/>
    </source>
</evidence>
<sequence length="206" mass="23871">MSSLFITLRYHKMVAPINIMGLMFSIYFYTWLHPDLSKNVRIGLNQFKVDCMIYIGTILWLFVSMCIVAPYFTRRTNALAGNVGMAISSLGVILSHYLLENKWVWSGLMYICDIQLYAFSLGLALMGQWSIYHYDKNRAMYVAFPVVCNTIVVFMLYSVLETKDFNDVFPLSSFGVHTAFAILAQVAAPRLKTWNFFEYIKKNKRR</sequence>
<name>A0AAE9E5Y6_CAEBR</name>
<feature type="transmembrane region" description="Helical" evidence="1">
    <location>
        <begin position="79"/>
        <end position="99"/>
    </location>
</feature>
<feature type="transmembrane region" description="Helical" evidence="1">
    <location>
        <begin position="12"/>
        <end position="32"/>
    </location>
</feature>
<reference evidence="3 5" key="1">
    <citation type="submission" date="2022-04" db="EMBL/GenBank/DDBJ databases">
        <title>Chromosome-level reference genomes for two strains of Caenorhabditis briggsae: an improved platform for comparative genomics.</title>
        <authorList>
            <person name="Stevens L."/>
            <person name="Andersen E."/>
        </authorList>
    </citation>
    <scope>NUCLEOTIDE SEQUENCE [LARGE SCALE GENOMIC DNA]</scope>
    <source>
        <strain evidence="3">VX34</strain>
        <tissue evidence="3">Whole-organism</tissue>
    </source>
</reference>
<keyword evidence="1" id="KW-0812">Transmembrane</keyword>
<keyword evidence="5" id="KW-1185">Reference proteome</keyword>
<accession>A0AAE9E5Y6</accession>
<dbReference type="AlphaFoldDB" id="A0AAE9E5Y6"/>